<dbReference type="InterPro" id="IPR036038">
    <property type="entry name" value="Aminotransferase-like"/>
</dbReference>
<dbReference type="InterPro" id="IPR050571">
    <property type="entry name" value="Class-IV_PLP-Dep_Aminotrnsfr"/>
</dbReference>
<sequence>MLLRHFGKELYTIKPYMANRSFFYGEGLFETILYRGRTKKLLRHYERLSKSAEYFGIPYPDLETFCDRIEKKVKGKKDIYVKVCLVSYGKPKYYQMPYRSELKVFVYKYTPLQNPVSVCISSIKRHSSDPLIKHKTLNYLTNVLVKREAIQRGFYDGLMLNEKGHITESSSANLLLVRKDSIYTPHIASGLLLGTTLKSIMEKVEIKEKEVKPEDVFGADHLFLVNSLIGVLPVMRLEDKIFSVDESLTQYLKSIVEEENR</sequence>
<dbReference type="eggNOG" id="COG0115">
    <property type="taxonomic scope" value="Bacteria"/>
</dbReference>
<dbReference type="KEGG" id="hth:HTH_0364"/>
<evidence type="ECO:0000256" key="2">
    <source>
        <dbReference type="ARBA" id="ARBA00009320"/>
    </source>
</evidence>
<proteinExistence type="inferred from homology"/>
<accession>D3DG78</accession>
<keyword evidence="4" id="KW-0808">Transferase</keyword>
<dbReference type="CDD" id="cd00449">
    <property type="entry name" value="PLPDE_IV"/>
    <property type="match status" value="1"/>
</dbReference>
<comment type="similarity">
    <text evidence="2">Belongs to the class-IV pyridoxal-phosphate-dependent aminotransferase family.</text>
</comment>
<organism evidence="4 5">
    <name type="scientific">Hydrogenobacter thermophilus (strain DSM 6534 / IAM 12695 / TK-6)</name>
    <dbReference type="NCBI Taxonomy" id="608538"/>
    <lineage>
        <taxon>Bacteria</taxon>
        <taxon>Pseudomonadati</taxon>
        <taxon>Aquificota</taxon>
        <taxon>Aquificia</taxon>
        <taxon>Aquificales</taxon>
        <taxon>Aquificaceae</taxon>
        <taxon>Hydrogenobacter</taxon>
    </lineage>
</organism>
<evidence type="ECO:0000256" key="1">
    <source>
        <dbReference type="ARBA" id="ARBA00001933"/>
    </source>
</evidence>
<dbReference type="GO" id="GO:0008483">
    <property type="term" value="F:transaminase activity"/>
    <property type="evidence" value="ECO:0007669"/>
    <property type="project" value="UniProtKB-KW"/>
</dbReference>
<comment type="cofactor">
    <cofactor evidence="1">
        <name>pyridoxal 5'-phosphate</name>
        <dbReference type="ChEBI" id="CHEBI:597326"/>
    </cofactor>
</comment>
<evidence type="ECO:0000313" key="4">
    <source>
        <dbReference type="EMBL" id="BAI68830.1"/>
    </source>
</evidence>
<protein>
    <submittedName>
        <fullName evidence="4">Aminotransferase, class IV</fullName>
    </submittedName>
</protein>
<dbReference type="Pfam" id="PF01063">
    <property type="entry name" value="Aminotran_4"/>
    <property type="match status" value="1"/>
</dbReference>
<dbReference type="InterPro" id="IPR043132">
    <property type="entry name" value="BCAT-like_C"/>
</dbReference>
<keyword evidence="3" id="KW-0663">Pyridoxal phosphate</keyword>
<gene>
    <name evidence="4" type="ordered locus">HTH_0364</name>
</gene>
<dbReference type="GO" id="GO:0046394">
    <property type="term" value="P:carboxylic acid biosynthetic process"/>
    <property type="evidence" value="ECO:0007669"/>
    <property type="project" value="UniProtKB-ARBA"/>
</dbReference>
<dbReference type="EMBL" id="AP011112">
    <property type="protein sequence ID" value="BAI68830.1"/>
    <property type="molecule type" value="Genomic_DNA"/>
</dbReference>
<dbReference type="PANTHER" id="PTHR42743:SF5">
    <property type="entry name" value="AMINODEOXYCHORISMATE LYASE"/>
    <property type="match status" value="1"/>
</dbReference>
<keyword evidence="4" id="KW-0032">Aminotransferase</keyword>
<keyword evidence="5" id="KW-1185">Reference proteome</keyword>
<dbReference type="Gene3D" id="3.30.470.10">
    <property type="match status" value="1"/>
</dbReference>
<name>D3DG78_HYDTT</name>
<reference evidence="4 5" key="1">
    <citation type="journal article" date="2010" name="J. Bacteriol.">
        <title>Complete genome sequence of the thermophilic, obligately chemolithoautotrophic hydrogen-oxidizing bacterium Hydrogenobacter thermophilus TK-6.</title>
        <authorList>
            <person name="Arai H."/>
            <person name="Kanbe H."/>
            <person name="Ishii M."/>
            <person name="Igarashi Y."/>
        </authorList>
    </citation>
    <scope>NUCLEOTIDE SEQUENCE [LARGE SCALE GENOMIC DNA]</scope>
    <source>
        <strain evidence="5">DSM 6534 / IAM 12695 / TK-6 [Tokyo]</strain>
    </source>
</reference>
<dbReference type="InterPro" id="IPR043131">
    <property type="entry name" value="BCAT-like_N"/>
</dbReference>
<dbReference type="STRING" id="608538.HTH_0364"/>
<evidence type="ECO:0000256" key="3">
    <source>
        <dbReference type="ARBA" id="ARBA00022898"/>
    </source>
</evidence>
<dbReference type="FunFam" id="3.20.10.10:FF:000002">
    <property type="entry name" value="D-alanine aminotransferase"/>
    <property type="match status" value="1"/>
</dbReference>
<dbReference type="Gene3D" id="3.20.10.10">
    <property type="entry name" value="D-amino Acid Aminotransferase, subunit A, domain 2"/>
    <property type="match status" value="1"/>
</dbReference>
<dbReference type="GO" id="GO:0008652">
    <property type="term" value="P:amino acid biosynthetic process"/>
    <property type="evidence" value="ECO:0007669"/>
    <property type="project" value="UniProtKB-ARBA"/>
</dbReference>
<dbReference type="AlphaFoldDB" id="D3DG78"/>
<dbReference type="SUPFAM" id="SSF56752">
    <property type="entry name" value="D-aminoacid aminotransferase-like PLP-dependent enzymes"/>
    <property type="match status" value="1"/>
</dbReference>
<dbReference type="PANTHER" id="PTHR42743">
    <property type="entry name" value="AMINO-ACID AMINOTRANSFERASE"/>
    <property type="match status" value="1"/>
</dbReference>
<dbReference type="InterPro" id="IPR001544">
    <property type="entry name" value="Aminotrans_IV"/>
</dbReference>
<evidence type="ECO:0000313" key="5">
    <source>
        <dbReference type="Proteomes" id="UP000002574"/>
    </source>
</evidence>
<dbReference type="Proteomes" id="UP000002574">
    <property type="component" value="Chromosome"/>
</dbReference>